<dbReference type="RefSeq" id="WP_278013323.1">
    <property type="nucleotide sequence ID" value="NZ_CP121208.1"/>
</dbReference>
<feature type="transmembrane region" description="Helical" evidence="12">
    <location>
        <begin position="303"/>
        <end position="326"/>
    </location>
</feature>
<feature type="transmembrane region" description="Helical" evidence="12">
    <location>
        <begin position="416"/>
        <end position="437"/>
    </location>
</feature>
<dbReference type="PANTHER" id="PTHR30175:SF1">
    <property type="entry name" value="PTS SYSTEM ARBUTIN-, CELLOBIOSE-, AND SALICIN-SPECIFIC EIIBC COMPONENT-RELATED"/>
    <property type="match status" value="1"/>
</dbReference>
<dbReference type="InterPro" id="IPR001996">
    <property type="entry name" value="PTS_IIB_1"/>
</dbReference>
<keyword evidence="10 12" id="KW-0472">Membrane</keyword>
<keyword evidence="2" id="KW-0813">Transport</keyword>
<evidence type="ECO:0000259" key="13">
    <source>
        <dbReference type="PROSITE" id="PS51093"/>
    </source>
</evidence>
<keyword evidence="8" id="KW-0418">Kinase</keyword>
<dbReference type="PROSITE" id="PS00371">
    <property type="entry name" value="PTS_EIIA_TYPE_1_HIS"/>
    <property type="match status" value="1"/>
</dbReference>
<evidence type="ECO:0000256" key="9">
    <source>
        <dbReference type="ARBA" id="ARBA00022989"/>
    </source>
</evidence>
<feature type="domain" description="PTS EIIA type-1" evidence="13">
    <location>
        <begin position="540"/>
        <end position="644"/>
    </location>
</feature>
<organism evidence="16 17">
    <name type="scientific">Arcanobacterium canis</name>
    <dbReference type="NCBI Taxonomy" id="999183"/>
    <lineage>
        <taxon>Bacteria</taxon>
        <taxon>Bacillati</taxon>
        <taxon>Actinomycetota</taxon>
        <taxon>Actinomycetes</taxon>
        <taxon>Actinomycetales</taxon>
        <taxon>Actinomycetaceae</taxon>
        <taxon>Arcanobacterium</taxon>
    </lineage>
</organism>
<dbReference type="InterPro" id="IPR011055">
    <property type="entry name" value="Dup_hybrid_motif"/>
</dbReference>
<feature type="transmembrane region" description="Helical" evidence="12">
    <location>
        <begin position="124"/>
        <end position="146"/>
    </location>
</feature>
<evidence type="ECO:0000256" key="11">
    <source>
        <dbReference type="PROSITE-ProRule" id="PRU00421"/>
    </source>
</evidence>
<evidence type="ECO:0000256" key="12">
    <source>
        <dbReference type="SAM" id="Phobius"/>
    </source>
</evidence>
<dbReference type="Pfam" id="PF00367">
    <property type="entry name" value="PTS_EIIB"/>
    <property type="match status" value="1"/>
</dbReference>
<dbReference type="InterPro" id="IPR001127">
    <property type="entry name" value="PTS_EIIA_1_perm"/>
</dbReference>
<evidence type="ECO:0000256" key="2">
    <source>
        <dbReference type="ARBA" id="ARBA00022448"/>
    </source>
</evidence>
<dbReference type="PROSITE" id="PS01035">
    <property type="entry name" value="PTS_EIIB_TYPE_1_CYS"/>
    <property type="match status" value="1"/>
</dbReference>
<dbReference type="PROSITE" id="PS51093">
    <property type="entry name" value="PTS_EIIA_TYPE_1"/>
    <property type="match status" value="1"/>
</dbReference>
<evidence type="ECO:0000259" key="15">
    <source>
        <dbReference type="PROSITE" id="PS51103"/>
    </source>
</evidence>
<evidence type="ECO:0000256" key="7">
    <source>
        <dbReference type="ARBA" id="ARBA00022692"/>
    </source>
</evidence>
<dbReference type="Pfam" id="PF00358">
    <property type="entry name" value="PTS_EIIA_1"/>
    <property type="match status" value="1"/>
</dbReference>
<proteinExistence type="predicted"/>
<accession>A0ABY8FZP4</accession>
<dbReference type="InterPro" id="IPR013013">
    <property type="entry name" value="PTS_EIIC_1"/>
</dbReference>
<dbReference type="SUPFAM" id="SSF51261">
    <property type="entry name" value="Duplicated hybrid motif"/>
    <property type="match status" value="1"/>
</dbReference>
<dbReference type="PROSITE" id="PS51103">
    <property type="entry name" value="PTS_EIIC_TYPE_1"/>
    <property type="match status" value="1"/>
</dbReference>
<comment type="subcellular location">
    <subcellularLocation>
        <location evidence="1">Cell membrane</location>
        <topology evidence="1">Multi-pass membrane protein</topology>
    </subcellularLocation>
</comment>
<keyword evidence="5" id="KW-0808">Transferase</keyword>
<evidence type="ECO:0000313" key="16">
    <source>
        <dbReference type="EMBL" id="WFM83928.1"/>
    </source>
</evidence>
<feature type="transmembrane region" description="Helical" evidence="12">
    <location>
        <begin position="239"/>
        <end position="260"/>
    </location>
</feature>
<dbReference type="NCBIfam" id="TIGR00830">
    <property type="entry name" value="PTBA"/>
    <property type="match status" value="1"/>
</dbReference>
<evidence type="ECO:0000256" key="8">
    <source>
        <dbReference type="ARBA" id="ARBA00022777"/>
    </source>
</evidence>
<dbReference type="InterPro" id="IPR003352">
    <property type="entry name" value="PTS_EIIC"/>
</dbReference>
<evidence type="ECO:0000256" key="10">
    <source>
        <dbReference type="ARBA" id="ARBA00023136"/>
    </source>
</evidence>
<dbReference type="PANTHER" id="PTHR30175">
    <property type="entry name" value="PHOSPHOTRANSFERASE SYSTEM TRANSPORT PROTEIN"/>
    <property type="match status" value="1"/>
</dbReference>
<feature type="transmembrane region" description="Helical" evidence="12">
    <location>
        <begin position="158"/>
        <end position="181"/>
    </location>
</feature>
<dbReference type="CDD" id="cd00212">
    <property type="entry name" value="PTS_IIB_glc"/>
    <property type="match status" value="1"/>
</dbReference>
<dbReference type="Pfam" id="PF02378">
    <property type="entry name" value="PTS_EIIC"/>
    <property type="match status" value="1"/>
</dbReference>
<keyword evidence="6" id="KW-0598">Phosphotransferase system</keyword>
<feature type="transmembrane region" description="Helical" evidence="12">
    <location>
        <begin position="357"/>
        <end position="374"/>
    </location>
</feature>
<dbReference type="InterPro" id="IPR036878">
    <property type="entry name" value="Glu_permease_IIB"/>
</dbReference>
<evidence type="ECO:0000259" key="14">
    <source>
        <dbReference type="PROSITE" id="PS51098"/>
    </source>
</evidence>
<feature type="domain" description="PTS EIIC type-1" evidence="15">
    <location>
        <begin position="115"/>
        <end position="491"/>
    </location>
</feature>
<gene>
    <name evidence="16" type="ORF">P7079_02825</name>
</gene>
<reference evidence="16 17" key="1">
    <citation type="submission" date="2023-03" db="EMBL/GenBank/DDBJ databases">
        <title>Complete genome of Arcanobacterium canis strain DSM 25104 isolated in 2010 from a canine otitis externa in Germany.</title>
        <authorList>
            <person name="Borowiak M."/>
            <person name="Kreitlow A."/>
            <person name="Malorny B."/>
            <person name="Laemmler C."/>
            <person name="Prenger-Berninghoff E."/>
            <person name="Ploetz M."/>
            <person name="Abdulmawjood A."/>
        </authorList>
    </citation>
    <scope>NUCLEOTIDE SEQUENCE [LARGE SCALE GENOMIC DNA]</scope>
    <source>
        <strain evidence="16 17">DSM 25104</strain>
    </source>
</reference>
<dbReference type="Gene3D" id="2.70.70.10">
    <property type="entry name" value="Glucose Permease (Domain IIA)"/>
    <property type="match status" value="1"/>
</dbReference>
<evidence type="ECO:0000256" key="6">
    <source>
        <dbReference type="ARBA" id="ARBA00022683"/>
    </source>
</evidence>
<evidence type="ECO:0000313" key="17">
    <source>
        <dbReference type="Proteomes" id="UP001215216"/>
    </source>
</evidence>
<name>A0ABY8FZP4_9ACTO</name>
<evidence type="ECO:0000256" key="4">
    <source>
        <dbReference type="ARBA" id="ARBA00022597"/>
    </source>
</evidence>
<dbReference type="SUPFAM" id="SSF55604">
    <property type="entry name" value="Glucose permease domain IIB"/>
    <property type="match status" value="1"/>
</dbReference>
<feature type="transmembrane region" description="Helical" evidence="12">
    <location>
        <begin position="457"/>
        <end position="479"/>
    </location>
</feature>
<protein>
    <submittedName>
        <fullName evidence="16">Glucose PTS transporter subunit IIA</fullName>
    </submittedName>
</protein>
<keyword evidence="4" id="KW-0762">Sugar transport</keyword>
<evidence type="ECO:0000256" key="1">
    <source>
        <dbReference type="ARBA" id="ARBA00004651"/>
    </source>
</evidence>
<dbReference type="Gene3D" id="3.30.1360.60">
    <property type="entry name" value="Glucose permease domain IIB"/>
    <property type="match status" value="1"/>
</dbReference>
<keyword evidence="3" id="KW-1003">Cell membrane</keyword>
<dbReference type="PROSITE" id="PS51098">
    <property type="entry name" value="PTS_EIIB_TYPE_1"/>
    <property type="match status" value="1"/>
</dbReference>
<feature type="domain" description="PTS EIIB type-1" evidence="14">
    <location>
        <begin position="5"/>
        <end position="88"/>
    </location>
</feature>
<dbReference type="InterPro" id="IPR050558">
    <property type="entry name" value="PTS_Sugar-Specific_Components"/>
</dbReference>
<evidence type="ECO:0000256" key="3">
    <source>
        <dbReference type="ARBA" id="ARBA00022475"/>
    </source>
</evidence>
<dbReference type="InterPro" id="IPR018113">
    <property type="entry name" value="PTrfase_EIIB_Cys"/>
</dbReference>
<sequence length="670" mass="71085">MTTKINAPKAILDAIGGPENILSLTHCATRLRFELNDASVVSNDELESIPGVLGTVPQSGDRYQVIIGGGVANVYNDMMSLPAMANFGKKSNADVKAEMRAKARGKYAWIDTFFEFLSDSFRPILGVLLGSSMIIAIAAVLDALGIQNFRDPNKGATWVFIDAMWRSVLYFLPVMVAYNAAKKLKVDGWLGAAIMLAIMTPEFGALKNAADTVKTTSSTLGGEFYIAHVFGLPMQLNDYGGQVFVPLFMAVILAGVYHGLKRIIPEIVHMVFVPLFSLIIMIPLTAFLIGPISIWLGSGLGTGLAWLNGHAPFIFAIMIPLVYPFLVPLGLHWPLNALMLININTLGYDFIQGPMGAWNFACFGATAGVLFLSIRDRDKTMRQTAAGALAAGLLGGISEPSLYGIHLRFKRIYPRMLAGCLAGGIVIGILGIPTGGVKTSAFVFTSLLTIPVFTPKLTYVIAIAVAFFTAMVLVVISGYRTPEQKAEFLAQRDAEEAAPAEEAAVAPAAMSENVATLAPVTTAVLSPVAGTVITLDETGDKVFASRALGEGVGVVPSNGHIVSPVSGKVKTVQKSGHAYGITSDTGVEVLVHVGIDTVEMKGNGFEPKVAKGDFVEAGQPLVEVDLEKIQAAGYPTTTLVVVTNTRAMTSVEPRVGMDVSAGEEIISATK</sequence>
<feature type="transmembrane region" description="Helical" evidence="12">
    <location>
        <begin position="272"/>
        <end position="297"/>
    </location>
</feature>
<evidence type="ECO:0000256" key="5">
    <source>
        <dbReference type="ARBA" id="ARBA00022679"/>
    </source>
</evidence>
<dbReference type="Proteomes" id="UP001215216">
    <property type="component" value="Chromosome"/>
</dbReference>
<keyword evidence="17" id="KW-1185">Reference proteome</keyword>
<feature type="active site" description="Phosphocysteine intermediate; for EIIB activity" evidence="11">
    <location>
        <position position="27"/>
    </location>
</feature>
<dbReference type="EMBL" id="CP121208">
    <property type="protein sequence ID" value="WFM83928.1"/>
    <property type="molecule type" value="Genomic_DNA"/>
</dbReference>
<keyword evidence="9 12" id="KW-1133">Transmembrane helix</keyword>
<keyword evidence="7 12" id="KW-0812">Transmembrane</keyword>